<dbReference type="GO" id="GO:0051781">
    <property type="term" value="P:positive regulation of cell division"/>
    <property type="evidence" value="ECO:0007669"/>
    <property type="project" value="UniProtKB-UniRule"/>
</dbReference>
<keyword evidence="9 10" id="KW-0497">Mitogen</keyword>
<dbReference type="SUPFAM" id="SSF57288">
    <property type="entry name" value="Midkine"/>
    <property type="match status" value="2"/>
</dbReference>
<dbReference type="InterPro" id="IPR000762">
    <property type="entry name" value="Midkine_heparin-bd_GF"/>
</dbReference>
<evidence type="ECO:0000256" key="4">
    <source>
        <dbReference type="ARBA" id="ARBA00022525"/>
    </source>
</evidence>
<reference evidence="13 14" key="1">
    <citation type="journal article" date="2013" name="Nat. Commun.">
        <title>Genome analysis reveals insights into physiology and longevity of the Brandt's bat Myotis brandtii.</title>
        <authorList>
            <person name="Seim I."/>
            <person name="Fang X."/>
            <person name="Xiong Z."/>
            <person name="Lobanov A.V."/>
            <person name="Huang Z."/>
            <person name="Ma S."/>
            <person name="Feng Y."/>
            <person name="Turanov A.A."/>
            <person name="Zhu Y."/>
            <person name="Lenz T.L."/>
            <person name="Gerashchenko M.V."/>
            <person name="Fan D."/>
            <person name="Hee Yim S."/>
            <person name="Yao X."/>
            <person name="Jordan D."/>
            <person name="Xiong Y."/>
            <person name="Ma Y."/>
            <person name="Lyapunov A.N."/>
            <person name="Chen G."/>
            <person name="Kulakova O.I."/>
            <person name="Sun Y."/>
            <person name="Lee S.G."/>
            <person name="Bronson R.T."/>
            <person name="Moskalev A.A."/>
            <person name="Sunyaev S.R."/>
            <person name="Zhang G."/>
            <person name="Krogh A."/>
            <person name="Wang J."/>
            <person name="Gladyshev V.N."/>
        </authorList>
    </citation>
    <scope>NUCLEOTIDE SEQUENCE [LARGE SCALE GENOMIC DNA]</scope>
</reference>
<dbReference type="Pfam" id="PF05196">
    <property type="entry name" value="PTN_MK_N"/>
    <property type="match status" value="1"/>
</dbReference>
<comment type="similarity">
    <text evidence="2 10">Belongs to the pleiotrophin family.</text>
</comment>
<evidence type="ECO:0000256" key="8">
    <source>
        <dbReference type="ARBA" id="ARBA00023157"/>
    </source>
</evidence>
<sequence>MQHLGFLFLAFHTLLALTSAVAKKNDKVKNAQSGRTCGAQSQCIRCRVPCNWKKEFGADCKYKFESWGSCVGNSGTKARQGTLKKVRYNAQCQEAIHVTKPCALRTKAAKTKAKKGKGKD</sequence>
<accession>S7PT77</accession>
<protein>
    <recommendedName>
        <fullName evidence="10">Midkine</fullName>
        <shortName evidence="10">MK</shortName>
    </recommendedName>
</protein>
<keyword evidence="8 10" id="KW-1015">Disulfide bond</keyword>
<feature type="domain" description="Pleiotrophin/Midkine N-terminal" evidence="12">
    <location>
        <begin position="35"/>
        <end position="56"/>
    </location>
</feature>
<dbReference type="EMBL" id="KE163382">
    <property type="protein sequence ID" value="EPQ11767.1"/>
    <property type="molecule type" value="Genomic_DNA"/>
</dbReference>
<keyword evidence="4 10" id="KW-0964">Secreted</keyword>
<keyword evidence="14" id="KW-1185">Reference proteome</keyword>
<proteinExistence type="inferred from homology"/>
<evidence type="ECO:0000256" key="2">
    <source>
        <dbReference type="ARBA" id="ARBA00005403"/>
    </source>
</evidence>
<evidence type="ECO:0000256" key="7">
    <source>
        <dbReference type="ARBA" id="ARBA00023030"/>
    </source>
</evidence>
<feature type="domain" description="Pleiotrophin/Midkine C-terminal" evidence="11">
    <location>
        <begin position="57"/>
        <end position="119"/>
    </location>
</feature>
<dbReference type="GO" id="GO:0008201">
    <property type="term" value="F:heparin binding"/>
    <property type="evidence" value="ECO:0007669"/>
    <property type="project" value="UniProtKB-UniRule"/>
</dbReference>
<dbReference type="GO" id="GO:0005576">
    <property type="term" value="C:extracellular region"/>
    <property type="evidence" value="ECO:0007669"/>
    <property type="project" value="UniProtKB-SubCell"/>
</dbReference>
<evidence type="ECO:0000256" key="1">
    <source>
        <dbReference type="ARBA" id="ARBA00004613"/>
    </source>
</evidence>
<dbReference type="AlphaFoldDB" id="S7PT77"/>
<comment type="subcellular location">
    <subcellularLocation>
        <location evidence="1 10">Secreted</location>
    </subcellularLocation>
</comment>
<keyword evidence="6 10" id="KW-0732">Signal</keyword>
<keyword evidence="3" id="KW-0217">Developmental protein</keyword>
<dbReference type="Gene3D" id="2.20.60.10">
    <property type="entry name" value="Pleiotrophin/Midkine, N-terminal domain"/>
    <property type="match status" value="1"/>
</dbReference>
<evidence type="ECO:0000313" key="14">
    <source>
        <dbReference type="Proteomes" id="UP000052978"/>
    </source>
</evidence>
<dbReference type="InterPro" id="IPR020090">
    <property type="entry name" value="PTN/MK_C_dom"/>
</dbReference>
<evidence type="ECO:0000256" key="3">
    <source>
        <dbReference type="ARBA" id="ARBA00022473"/>
    </source>
</evidence>
<dbReference type="Gene3D" id="2.30.90.10">
    <property type="entry name" value="Heparin-binding Growth Factor, Midkine, Chain A- C-terminal Domain"/>
    <property type="match status" value="1"/>
</dbReference>
<dbReference type="InterPro" id="IPR020089">
    <property type="entry name" value="PTN/MK_N_dom"/>
</dbReference>
<dbReference type="InterPro" id="IPR020091">
    <property type="entry name" value="PTN/MK_diS_sf"/>
</dbReference>
<dbReference type="PROSITE" id="PS00620">
    <property type="entry name" value="PTN_MK_2"/>
    <property type="match status" value="1"/>
</dbReference>
<feature type="signal peptide" evidence="10">
    <location>
        <begin position="1"/>
        <end position="22"/>
    </location>
</feature>
<keyword evidence="5 10" id="KW-0358">Heparin-binding</keyword>
<evidence type="ECO:0000256" key="9">
    <source>
        <dbReference type="ARBA" id="ARBA00023246"/>
    </source>
</evidence>
<dbReference type="SMART" id="SM00193">
    <property type="entry name" value="PTN"/>
    <property type="match status" value="1"/>
</dbReference>
<dbReference type="FunFam" id="2.30.90.10:FF:000001">
    <property type="entry name" value="Pleiotrophin"/>
    <property type="match status" value="1"/>
</dbReference>
<evidence type="ECO:0000256" key="5">
    <source>
        <dbReference type="ARBA" id="ARBA00022674"/>
    </source>
</evidence>
<evidence type="ECO:0000256" key="10">
    <source>
        <dbReference type="RuleBase" id="RU369117"/>
    </source>
</evidence>
<organism evidence="13 14">
    <name type="scientific">Myotis brandtii</name>
    <name type="common">Brandt's bat</name>
    <dbReference type="NCBI Taxonomy" id="109478"/>
    <lineage>
        <taxon>Eukaryota</taxon>
        <taxon>Metazoa</taxon>
        <taxon>Chordata</taxon>
        <taxon>Craniata</taxon>
        <taxon>Vertebrata</taxon>
        <taxon>Euteleostomi</taxon>
        <taxon>Mammalia</taxon>
        <taxon>Eutheria</taxon>
        <taxon>Laurasiatheria</taxon>
        <taxon>Chiroptera</taxon>
        <taxon>Yangochiroptera</taxon>
        <taxon>Vespertilionidae</taxon>
        <taxon>Myotis</taxon>
    </lineage>
</organism>
<feature type="chain" id="PRO_5041517162" description="Midkine" evidence="10">
    <location>
        <begin position="23"/>
        <end position="120"/>
    </location>
</feature>
<gene>
    <name evidence="13" type="ORF">D623_10033218</name>
</gene>
<dbReference type="InterPro" id="IPR020092">
    <property type="entry name" value="PTN_MK_heparin-bd_GF_CS"/>
</dbReference>
<dbReference type="PANTHER" id="PTHR13850">
    <property type="entry name" value="PLEIOTROPHIN FAMILY MEMBER"/>
    <property type="match status" value="1"/>
</dbReference>
<evidence type="ECO:0000313" key="13">
    <source>
        <dbReference type="EMBL" id="EPQ11767.1"/>
    </source>
</evidence>
<comment type="function">
    <text evidence="10">Secreted protein that functions as cytokine and growth factor and mediates its signal through cell-surface proteoglycan and non-proteoglycan receptors. Regulates many processes like inflammatory response, cell proliferation, cell adhesion, cell growth, cell survival, tissue regeneration, cell differentiation and cell migration.</text>
</comment>
<dbReference type="InterPro" id="IPR037122">
    <property type="entry name" value="PTN/MK_N_dom_sf"/>
</dbReference>
<dbReference type="PANTHER" id="PTHR13850:SF2">
    <property type="entry name" value="MIDKINE"/>
    <property type="match status" value="1"/>
</dbReference>
<dbReference type="PRINTS" id="PR00269">
    <property type="entry name" value="PTNMIDKINE"/>
</dbReference>
<evidence type="ECO:0000259" key="12">
    <source>
        <dbReference type="Pfam" id="PF05196"/>
    </source>
</evidence>
<dbReference type="Pfam" id="PF01091">
    <property type="entry name" value="PTN_MK_C"/>
    <property type="match status" value="1"/>
</dbReference>
<dbReference type="GO" id="GO:0008083">
    <property type="term" value="F:growth factor activity"/>
    <property type="evidence" value="ECO:0007669"/>
    <property type="project" value="UniProtKB-UniRule"/>
</dbReference>
<name>S7PT77_MYOBR</name>
<evidence type="ECO:0000259" key="11">
    <source>
        <dbReference type="Pfam" id="PF01091"/>
    </source>
</evidence>
<keyword evidence="7 10" id="KW-0339">Growth factor</keyword>
<evidence type="ECO:0000256" key="6">
    <source>
        <dbReference type="ARBA" id="ARBA00022729"/>
    </source>
</evidence>
<dbReference type="InterPro" id="IPR038130">
    <property type="entry name" value="PTN/MK_C_dom_sf"/>
</dbReference>
<dbReference type="Proteomes" id="UP000052978">
    <property type="component" value="Unassembled WGS sequence"/>
</dbReference>